<organism evidence="5 6">
    <name type="scientific">Streptococcus moroccensis</name>
    <dbReference type="NCBI Taxonomy" id="1451356"/>
    <lineage>
        <taxon>Bacteria</taxon>
        <taxon>Bacillati</taxon>
        <taxon>Bacillota</taxon>
        <taxon>Bacilli</taxon>
        <taxon>Lactobacillales</taxon>
        <taxon>Streptococcaceae</taxon>
        <taxon>Streptococcus</taxon>
    </lineage>
</organism>
<dbReference type="InterPro" id="IPR051531">
    <property type="entry name" value="N-acetyltransferase"/>
</dbReference>
<dbReference type="PANTHER" id="PTHR43792:SF8">
    <property type="entry name" value="[RIBOSOMAL PROTEIN US5]-ALANINE N-ACETYLTRANSFERASE"/>
    <property type="match status" value="1"/>
</dbReference>
<dbReference type="Pfam" id="PF13302">
    <property type="entry name" value="Acetyltransf_3"/>
    <property type="match status" value="1"/>
</dbReference>
<dbReference type="SUPFAM" id="SSF55729">
    <property type="entry name" value="Acyl-CoA N-acyltransferases (Nat)"/>
    <property type="match status" value="1"/>
</dbReference>
<keyword evidence="1 5" id="KW-0808">Transferase</keyword>
<evidence type="ECO:0000256" key="2">
    <source>
        <dbReference type="ARBA" id="ARBA00023315"/>
    </source>
</evidence>
<dbReference type="PROSITE" id="PS51186">
    <property type="entry name" value="GNAT"/>
    <property type="match status" value="1"/>
</dbReference>
<dbReference type="GO" id="GO:0008999">
    <property type="term" value="F:protein-N-terminal-alanine acetyltransferase activity"/>
    <property type="evidence" value="ECO:0007669"/>
    <property type="project" value="UniProtKB-EC"/>
</dbReference>
<proteinExistence type="inferred from homology"/>
<dbReference type="InterPro" id="IPR000182">
    <property type="entry name" value="GNAT_dom"/>
</dbReference>
<dbReference type="PANTHER" id="PTHR43792">
    <property type="entry name" value="GNAT FAMILY, PUTATIVE (AFU_ORTHOLOGUE AFUA_3G00765)-RELATED-RELATED"/>
    <property type="match status" value="1"/>
</dbReference>
<evidence type="ECO:0000259" key="4">
    <source>
        <dbReference type="PROSITE" id="PS51186"/>
    </source>
</evidence>
<keyword evidence="6" id="KW-1185">Reference proteome</keyword>
<name>A0ABT9YPI1_9STRE</name>
<evidence type="ECO:0000313" key="6">
    <source>
        <dbReference type="Proteomes" id="UP001223079"/>
    </source>
</evidence>
<dbReference type="InterPro" id="IPR016181">
    <property type="entry name" value="Acyl_CoA_acyltransferase"/>
</dbReference>
<protein>
    <submittedName>
        <fullName evidence="5">Ribosomal-protein-alanine N-acetyltransferase</fullName>
        <ecNumber evidence="5">2.3.1.267</ecNumber>
    </submittedName>
</protein>
<dbReference type="EMBL" id="JAUSTM010000003">
    <property type="protein sequence ID" value="MDQ0221888.1"/>
    <property type="molecule type" value="Genomic_DNA"/>
</dbReference>
<dbReference type="RefSeq" id="WP_307121118.1">
    <property type="nucleotide sequence ID" value="NZ_JAUSTM010000003.1"/>
</dbReference>
<sequence>MWKKLAEWAQFETERLILRPFTYQDKDDLHAIMSNKENTTFLHPPIESKELCQQLLVEGFMRQPLGIWAIEEKETKRMIGSTRLENIQGRQKKAEIGYFLHRDFWRKGYGTESLESIVWLSFTQLGVGQLVIKTHAENRASQALAQKLGFRLEKEYKGSDRYSHKMRAFKDYCLDNRTWINGKRGDKYDNN</sequence>
<gene>
    <name evidence="5" type="ORF">J2S23_000424</name>
</gene>
<comment type="similarity">
    <text evidence="3">Belongs to the acetyltransferase family. RimJ subfamily.</text>
</comment>
<evidence type="ECO:0000256" key="1">
    <source>
        <dbReference type="ARBA" id="ARBA00022679"/>
    </source>
</evidence>
<comment type="caution">
    <text evidence="5">The sequence shown here is derived from an EMBL/GenBank/DDBJ whole genome shotgun (WGS) entry which is preliminary data.</text>
</comment>
<dbReference type="EC" id="2.3.1.267" evidence="5"/>
<dbReference type="Gene3D" id="3.40.630.30">
    <property type="match status" value="1"/>
</dbReference>
<dbReference type="Proteomes" id="UP001223079">
    <property type="component" value="Unassembled WGS sequence"/>
</dbReference>
<evidence type="ECO:0000256" key="3">
    <source>
        <dbReference type="ARBA" id="ARBA00038502"/>
    </source>
</evidence>
<keyword evidence="2 5" id="KW-0012">Acyltransferase</keyword>
<evidence type="ECO:0000313" key="5">
    <source>
        <dbReference type="EMBL" id="MDQ0221888.1"/>
    </source>
</evidence>
<reference evidence="5 6" key="1">
    <citation type="submission" date="2023-07" db="EMBL/GenBank/DDBJ databases">
        <title>Genomic Encyclopedia of Type Strains, Phase IV (KMG-IV): sequencing the most valuable type-strain genomes for metagenomic binning, comparative biology and taxonomic classification.</title>
        <authorList>
            <person name="Goeker M."/>
        </authorList>
    </citation>
    <scope>NUCLEOTIDE SEQUENCE [LARGE SCALE GENOMIC DNA]</scope>
    <source>
        <strain evidence="5 6">DSM 105143</strain>
    </source>
</reference>
<feature type="domain" description="N-acetyltransferase" evidence="4">
    <location>
        <begin position="16"/>
        <end position="167"/>
    </location>
</feature>
<accession>A0ABT9YPI1</accession>